<comment type="subcellular location">
    <subcellularLocation>
        <location evidence="1">Cell membrane</location>
        <topology evidence="1">Multi-pass membrane protein</topology>
    </subcellularLocation>
</comment>
<evidence type="ECO:0000313" key="9">
    <source>
        <dbReference type="EMBL" id="CAG9169589.1"/>
    </source>
</evidence>
<keyword evidence="2" id="KW-1003">Cell membrane</keyword>
<evidence type="ECO:0000256" key="2">
    <source>
        <dbReference type="ARBA" id="ARBA00022475"/>
    </source>
</evidence>
<dbReference type="Pfam" id="PF02706">
    <property type="entry name" value="Wzz"/>
    <property type="match status" value="1"/>
</dbReference>
<dbReference type="PANTHER" id="PTHR32309:SF31">
    <property type="entry name" value="CAPSULAR EXOPOLYSACCHARIDE FAMILY"/>
    <property type="match status" value="1"/>
</dbReference>
<evidence type="ECO:0000259" key="8">
    <source>
        <dbReference type="Pfam" id="PF02706"/>
    </source>
</evidence>
<evidence type="ECO:0000256" key="5">
    <source>
        <dbReference type="ARBA" id="ARBA00023136"/>
    </source>
</evidence>
<dbReference type="EMBL" id="CAJZAG010000003">
    <property type="protein sequence ID" value="CAG9169589.1"/>
    <property type="molecule type" value="Genomic_DNA"/>
</dbReference>
<feature type="domain" description="Polysaccharide chain length determinant N-terminal" evidence="8">
    <location>
        <begin position="18"/>
        <end position="71"/>
    </location>
</feature>
<dbReference type="RefSeq" id="WP_223984963.1">
    <property type="nucleotide sequence ID" value="NZ_CAJZAG010000003.1"/>
</dbReference>
<dbReference type="InterPro" id="IPR050445">
    <property type="entry name" value="Bact_polysacc_biosynth/exp"/>
</dbReference>
<accession>A0ABN7YAJ3</accession>
<keyword evidence="10" id="KW-1185">Reference proteome</keyword>
<evidence type="ECO:0000256" key="1">
    <source>
        <dbReference type="ARBA" id="ARBA00004651"/>
    </source>
</evidence>
<evidence type="ECO:0000256" key="7">
    <source>
        <dbReference type="SAM" id="Phobius"/>
    </source>
</evidence>
<keyword evidence="6" id="KW-0175">Coiled coil</keyword>
<name>A0ABN7YAJ3_9BURK</name>
<dbReference type="InterPro" id="IPR003856">
    <property type="entry name" value="LPS_length_determ_N"/>
</dbReference>
<keyword evidence="5 7" id="KW-0472">Membrane</keyword>
<keyword evidence="3 7" id="KW-0812">Transmembrane</keyword>
<gene>
    <name evidence="9" type="ORF">LMG32289_01746</name>
</gene>
<comment type="caution">
    <text evidence="9">The sequence shown here is derived from an EMBL/GenBank/DDBJ whole genome shotgun (WGS) entry which is preliminary data.</text>
</comment>
<dbReference type="PANTHER" id="PTHR32309">
    <property type="entry name" value="TYROSINE-PROTEIN KINASE"/>
    <property type="match status" value="1"/>
</dbReference>
<evidence type="ECO:0000256" key="6">
    <source>
        <dbReference type="SAM" id="Coils"/>
    </source>
</evidence>
<evidence type="ECO:0000256" key="4">
    <source>
        <dbReference type="ARBA" id="ARBA00022989"/>
    </source>
</evidence>
<evidence type="ECO:0000256" key="3">
    <source>
        <dbReference type="ARBA" id="ARBA00022692"/>
    </source>
</evidence>
<protein>
    <recommendedName>
        <fullName evidence="8">Polysaccharide chain length determinant N-terminal domain-containing protein</fullName>
    </recommendedName>
</protein>
<sequence length="286" mass="30658">MTDIATTPPNKGQVSPWGLLRRSSKLILALAVAGGLLGVAASQVIKPKWVAKTTVQIGQLASSSSQGISVRLIENQLTAADRYNLPAARLEVIQAMGLPSPDSNRDAKIVFDTLRAAAGKSPDVINLQVSGYSRESALAAIEASYVTLSNAHRRLFEPSYDRMKQELAAINAKLAEADREYNTALQSLKGTVAKGGSNSGQDVLVTNLTMVINERVLSLRDRERQLQEALEVVRTYPTRLLGQHYVPEEPSTPGLLLLVVAGAALGLVIGALVAFVRRPADQEANQ</sequence>
<reference evidence="9 10" key="1">
    <citation type="submission" date="2021-08" db="EMBL/GenBank/DDBJ databases">
        <authorList>
            <person name="Peeters C."/>
        </authorList>
    </citation>
    <scope>NUCLEOTIDE SEQUENCE [LARGE SCALE GENOMIC DNA]</scope>
    <source>
        <strain evidence="9 10">LMG 32289</strain>
    </source>
</reference>
<evidence type="ECO:0000313" key="10">
    <source>
        <dbReference type="Proteomes" id="UP000706525"/>
    </source>
</evidence>
<proteinExistence type="predicted"/>
<dbReference type="Proteomes" id="UP000706525">
    <property type="component" value="Unassembled WGS sequence"/>
</dbReference>
<feature type="transmembrane region" description="Helical" evidence="7">
    <location>
        <begin position="255"/>
        <end position="276"/>
    </location>
</feature>
<keyword evidence="4 7" id="KW-1133">Transmembrane helix</keyword>
<organism evidence="9 10">
    <name type="scientific">Cupriavidus pampae</name>
    <dbReference type="NCBI Taxonomy" id="659251"/>
    <lineage>
        <taxon>Bacteria</taxon>
        <taxon>Pseudomonadati</taxon>
        <taxon>Pseudomonadota</taxon>
        <taxon>Betaproteobacteria</taxon>
        <taxon>Burkholderiales</taxon>
        <taxon>Burkholderiaceae</taxon>
        <taxon>Cupriavidus</taxon>
    </lineage>
</organism>
<feature type="coiled-coil region" evidence="6">
    <location>
        <begin position="160"/>
        <end position="187"/>
    </location>
</feature>